<comment type="caution">
    <text evidence="1">The sequence shown here is derived from an EMBL/GenBank/DDBJ whole genome shotgun (WGS) entry which is preliminary data.</text>
</comment>
<name>A0A2J4XVD0_9ENTR</name>
<protein>
    <submittedName>
        <fullName evidence="1">LuxR family transcriptional regulator</fullName>
    </submittedName>
</protein>
<evidence type="ECO:0000313" key="2">
    <source>
        <dbReference type="Proteomes" id="UP000234661"/>
    </source>
</evidence>
<feature type="non-terminal residue" evidence="1">
    <location>
        <position position="82"/>
    </location>
</feature>
<gene>
    <name evidence="1" type="ORF">CWM85_40865</name>
</gene>
<dbReference type="EMBL" id="PIET01002638">
    <property type="protein sequence ID" value="PLM42484.1"/>
    <property type="molecule type" value="Genomic_DNA"/>
</dbReference>
<proteinExistence type="predicted"/>
<reference evidence="1 2" key="2">
    <citation type="submission" date="2018-01" db="EMBL/GenBank/DDBJ databases">
        <title>Genomic study of Klebsiella pneumoniae.</title>
        <authorList>
            <person name="Yang Y."/>
            <person name="Bicalho R."/>
        </authorList>
    </citation>
    <scope>NUCLEOTIDE SEQUENCE [LARGE SCALE GENOMIC DNA]</scope>
    <source>
        <strain evidence="1 2">A2</strain>
    </source>
</reference>
<organism evidence="1 2">
    <name type="scientific">Klebsiella michiganensis</name>
    <dbReference type="NCBI Taxonomy" id="1134687"/>
    <lineage>
        <taxon>Bacteria</taxon>
        <taxon>Pseudomonadati</taxon>
        <taxon>Pseudomonadota</taxon>
        <taxon>Gammaproteobacteria</taxon>
        <taxon>Enterobacterales</taxon>
        <taxon>Enterobacteriaceae</taxon>
        <taxon>Klebsiella/Raoultella group</taxon>
        <taxon>Klebsiella</taxon>
    </lineage>
</organism>
<dbReference type="AlphaFoldDB" id="A0A2J4XVD0"/>
<dbReference type="Proteomes" id="UP000234661">
    <property type="component" value="Unassembled WGS sequence"/>
</dbReference>
<reference evidence="1 2" key="1">
    <citation type="submission" date="2017-11" db="EMBL/GenBank/DDBJ databases">
        <authorList>
            <person name="Han C.G."/>
        </authorList>
    </citation>
    <scope>NUCLEOTIDE SEQUENCE [LARGE SCALE GENOMIC DNA]</scope>
    <source>
        <strain evidence="1 2">A2</strain>
    </source>
</reference>
<sequence length="82" mass="9552">MPAGNHEIKCMACGLNCPIEAEDKMERSLCGERKFSVWPDKNYFFKRAVNDLVFREITCFLPEGMVVVDFSLDNILYFLHEE</sequence>
<evidence type="ECO:0000313" key="1">
    <source>
        <dbReference type="EMBL" id="PLM42484.1"/>
    </source>
</evidence>
<accession>A0A2J4XVD0</accession>